<feature type="region of interest" description="Disordered" evidence="1">
    <location>
        <begin position="1"/>
        <end position="29"/>
    </location>
</feature>
<dbReference type="InterPro" id="IPR029241">
    <property type="entry name" value="TSGA13"/>
</dbReference>
<feature type="compositionally biased region" description="Polar residues" evidence="1">
    <location>
        <begin position="1"/>
        <end position="20"/>
    </location>
</feature>
<organism evidence="2 3">
    <name type="scientific">Homo sapiens</name>
    <name type="common">Human</name>
    <dbReference type="NCBI Taxonomy" id="9606"/>
    <lineage>
        <taxon>Eukaryota</taxon>
        <taxon>Metazoa</taxon>
        <taxon>Chordata</taxon>
        <taxon>Craniata</taxon>
        <taxon>Vertebrata</taxon>
        <taxon>Euteleostomi</taxon>
        <taxon>Mammalia</taxon>
        <taxon>Eutheria</taxon>
        <taxon>Euarchontoglires</taxon>
        <taxon>Primates</taxon>
        <taxon>Haplorrhini</taxon>
        <taxon>Catarrhini</taxon>
        <taxon>Hominidae</taxon>
        <taxon>Homo</taxon>
    </lineage>
</organism>
<dbReference type="ProteomicsDB" id="11898"/>
<proteinExistence type="predicted"/>
<dbReference type="OpenTargets" id="ENSG00000213265"/>
<reference evidence="2 3" key="3">
    <citation type="journal article" date="2004" name="Nature">
        <title>Finishing the euchromatic sequence of the human genome.</title>
        <authorList>
            <consortium name="International Human Genome Sequencing Consortium"/>
        </authorList>
    </citation>
    <scope>NUCLEOTIDE SEQUENCE [LARGE SCALE GENOMIC DNA]</scope>
</reference>
<accession>C9JVS7</accession>
<dbReference type="Bgee" id="ENSG00000213265">
    <property type="expression patterns" value="Expressed in left testis and 20 other cell types or tissues"/>
</dbReference>
<evidence type="ECO:0000313" key="2">
    <source>
        <dbReference type="Ensembl" id="ENSP00000407352.1"/>
    </source>
</evidence>
<dbReference type="GeneTree" id="ENSGT00390000009822"/>
<gene>
    <name evidence="2" type="primary">TSGA13</name>
</gene>
<dbReference type="AlphaFoldDB" id="C9JVS7"/>
<reference evidence="2" key="5">
    <citation type="submission" date="2025-09" db="UniProtKB">
        <authorList>
            <consortium name="Ensembl"/>
        </authorList>
    </citation>
    <scope>IDENTIFICATION</scope>
</reference>
<reference evidence="2 3" key="2">
    <citation type="journal article" date="2003" name="Nature">
        <title>The DNA sequence of human chromosome 7.</title>
        <authorList>
            <person name="Hillier L.W."/>
            <person name="Fulton R.S."/>
            <person name="Fulton L.A."/>
            <person name="Graves T.A."/>
            <person name="Pepin K.H."/>
            <person name="Wagner-McPherson C."/>
            <person name="Layman D."/>
            <person name="Maas J."/>
            <person name="Jaeger S."/>
            <person name="Walker R."/>
            <person name="Wylie K."/>
            <person name="Sekhon M."/>
            <person name="Becker M.C."/>
            <person name="O'Laughlin M.D."/>
            <person name="Schaller M.E."/>
            <person name="Fewell G.A."/>
            <person name="Delehaunty K.D."/>
            <person name="Miner T.L."/>
            <person name="Nash W.E."/>
            <person name="Cordes M."/>
            <person name="Du H."/>
            <person name="Sun H."/>
            <person name="Edwards J."/>
            <person name="Bradshaw-Cordum H."/>
            <person name="Ali J."/>
            <person name="Andrews S."/>
            <person name="Isak A."/>
            <person name="Vanbrunt A."/>
            <person name="Nguyen C."/>
            <person name="Du F."/>
            <person name="Lamar B."/>
            <person name="Courtney L."/>
            <person name="Kalicki J."/>
            <person name="Ozersky P."/>
            <person name="Bielicki L."/>
            <person name="Scott K."/>
            <person name="Holmes A."/>
            <person name="Harkins R."/>
            <person name="Harris A."/>
            <person name="Strong C.M."/>
            <person name="Hou S."/>
            <person name="Tomlinson C."/>
            <person name="Dauphin-Kohlberg S."/>
            <person name="Kozlowicz-Reilly A."/>
            <person name="Leonard S."/>
            <person name="Rohlfing T."/>
            <person name="Rock S.M."/>
            <person name="Tin-Wollam A.M."/>
            <person name="Abbott A."/>
            <person name="Minx P."/>
            <person name="Maupin R."/>
            <person name="Strowmatt C."/>
            <person name="Latreille P."/>
            <person name="Miller N."/>
            <person name="Johnson D."/>
            <person name="Murray J."/>
            <person name="Woessner J.P."/>
            <person name="Wendl M.C."/>
            <person name="Yang S.P."/>
            <person name="Schultz B.R."/>
            <person name="Wallis J.W."/>
            <person name="Spieth J."/>
            <person name="Bieri T.A."/>
            <person name="Nelson J.O."/>
            <person name="Berkowicz N."/>
            <person name="Wohldmann P.E."/>
            <person name="Cook L.L."/>
            <person name="Hickenbotham M.T."/>
            <person name="Eldred J."/>
            <person name="Williams D."/>
            <person name="Bedell J.A."/>
            <person name="Mardis E.R."/>
            <person name="Clifton S.W."/>
            <person name="Chissoe S.L."/>
            <person name="Marra M.A."/>
            <person name="Raymond C."/>
            <person name="Haugen E."/>
            <person name="Gillett W."/>
            <person name="Zhou Y."/>
            <person name="James R."/>
            <person name="Phelps K."/>
            <person name="Iadanoto S."/>
            <person name="Bubb K."/>
            <person name="Simms E."/>
            <person name="Levy R."/>
            <person name="Clendenning J."/>
            <person name="Kaul R."/>
            <person name="Kent W.J."/>
            <person name="Furey T.S."/>
            <person name="Baertsch R.A."/>
            <person name="Brent M.R."/>
            <person name="Keibler E."/>
            <person name="Flicek P."/>
            <person name="Bork P."/>
            <person name="Suyama M."/>
            <person name="Bailey J.A."/>
            <person name="Portnoy M.E."/>
            <person name="Torrents D."/>
            <person name="Chinwalla A.T."/>
            <person name="Gish W.R."/>
            <person name="Eddy S.R."/>
            <person name="McPherson J.D."/>
            <person name="Olson M.V."/>
            <person name="Eichler E.E."/>
            <person name="Green E.D."/>
            <person name="Waterston R.H."/>
            <person name="Wilson R.K."/>
        </authorList>
    </citation>
    <scope>NUCLEOTIDE SEQUENCE [LARGE SCALE GENOMIC DNA]</scope>
</reference>
<reference evidence="2" key="4">
    <citation type="submission" date="2025-08" db="UniProtKB">
        <authorList>
            <consortium name="Ensembl"/>
        </authorList>
    </citation>
    <scope>IDENTIFICATION</scope>
</reference>
<protein>
    <submittedName>
        <fullName evidence="2">Testis specific 13</fullName>
    </submittedName>
</protein>
<dbReference type="UCSC" id="uc064ibf.1">
    <property type="organism name" value="human"/>
</dbReference>
<dbReference type="EMBL" id="AC234644">
    <property type="status" value="NOT_ANNOTATED_CDS"/>
    <property type="molecule type" value="Genomic_DNA"/>
</dbReference>
<dbReference type="Pfam" id="PF14994">
    <property type="entry name" value="TSGA13"/>
    <property type="match status" value="1"/>
</dbReference>
<evidence type="ECO:0000313" key="3">
    <source>
        <dbReference type="Proteomes" id="UP000005640"/>
    </source>
</evidence>
<dbReference type="Antibodypedia" id="46068">
    <property type="antibodies" value="101 antibodies from 18 providers"/>
</dbReference>
<dbReference type="OMA" id="WIIKNAT"/>
<sequence length="58" mass="6579">MSQKRQTKFQNGKSKTSENSSAKREKGMVVNSKEISDAVGQSKFVLENLRHYTVHPNL</sequence>
<dbReference type="HGNC" id="HGNC:12369">
    <property type="gene designation" value="TSGA13"/>
</dbReference>
<reference evidence="2 3" key="1">
    <citation type="journal article" date="2001" name="Nature">
        <title>Initial sequencing and analysis of the human genome.</title>
        <authorList>
            <consortium name="International Human Genome Sequencing Consortium"/>
            <person name="Lander E.S."/>
            <person name="Linton L.M."/>
            <person name="Birren B."/>
            <person name="Nusbaum C."/>
            <person name="Zody M.C."/>
            <person name="Baldwin J."/>
            <person name="Devon K."/>
            <person name="Dewar K."/>
            <person name="Doyle M."/>
            <person name="FitzHugh W."/>
            <person name="Funke R."/>
            <person name="Gage D."/>
            <person name="Harris K."/>
            <person name="Heaford A."/>
            <person name="Howland J."/>
            <person name="Kann L."/>
            <person name="Lehoczky J."/>
            <person name="LeVine R."/>
            <person name="McEwan P."/>
            <person name="McKernan K."/>
            <person name="Meldrim J."/>
            <person name="Mesirov J.P."/>
            <person name="Miranda C."/>
            <person name="Morris W."/>
            <person name="Naylor J."/>
            <person name="Raymond C."/>
            <person name="Rosetti M."/>
            <person name="Santos R."/>
            <person name="Sheridan A."/>
            <person name="Sougnez C."/>
            <person name="Stange-Thomann N."/>
            <person name="Stojanovic N."/>
            <person name="Subramanian A."/>
            <person name="Wyman D."/>
            <person name="Rogers J."/>
            <person name="Sulston J."/>
            <person name="Ainscough R."/>
            <person name="Beck S."/>
            <person name="Bentley D."/>
            <person name="Burton J."/>
            <person name="Clee C."/>
            <person name="Carter N."/>
            <person name="Coulson A."/>
            <person name="Deadman R."/>
            <person name="Deloukas P."/>
            <person name="Dunham A."/>
            <person name="Dunham I."/>
            <person name="Durbin R."/>
            <person name="French L."/>
            <person name="Grafham D."/>
            <person name="Gregory S."/>
            <person name="Hubbard T."/>
            <person name="Humphray S."/>
            <person name="Hunt A."/>
            <person name="Jones M."/>
            <person name="Lloyd C."/>
            <person name="McMurray A."/>
            <person name="Matthews L."/>
            <person name="Mercer S."/>
            <person name="Milne S."/>
            <person name="Mullikin J.C."/>
            <person name="Mungall A."/>
            <person name="Plumb R."/>
            <person name="Ross M."/>
            <person name="Shownkeen R."/>
            <person name="Sims S."/>
            <person name="Waterston R.H."/>
            <person name="Wilson R.K."/>
            <person name="Hillier L.W."/>
            <person name="McPherson J.D."/>
            <person name="Marra M.A."/>
            <person name="Mardis E.R."/>
            <person name="Fulton L.A."/>
            <person name="Chinwalla A.T."/>
            <person name="Pepin K.H."/>
            <person name="Gish W.R."/>
            <person name="Chissoe S.L."/>
            <person name="Wendl M.C."/>
            <person name="Delehaunty K.D."/>
            <person name="Miner T.L."/>
            <person name="Delehaunty A."/>
            <person name="Kramer J.B."/>
            <person name="Cook L.L."/>
            <person name="Fulton R.S."/>
            <person name="Johnson D.L."/>
            <person name="Minx P.J."/>
            <person name="Clifton S.W."/>
            <person name="Hawkins T."/>
            <person name="Branscomb E."/>
            <person name="Predki P."/>
            <person name="Richardson P."/>
            <person name="Wenning S."/>
            <person name="Slezak T."/>
            <person name="Doggett N."/>
            <person name="Cheng J.F."/>
            <person name="Olsen A."/>
            <person name="Lucas S."/>
            <person name="Elkin C."/>
            <person name="Uberbacher E."/>
            <person name="Frazier M."/>
            <person name="Gibbs R.A."/>
            <person name="Muzny D.M."/>
            <person name="Scherer S.E."/>
            <person name="Bouck J.B."/>
            <person name="Sodergren E.J."/>
            <person name="Worley K.C."/>
            <person name="Rives C.M."/>
            <person name="Gorrell J.H."/>
            <person name="Metzker M.L."/>
            <person name="Naylor S.L."/>
            <person name="Kucherlapati R.S."/>
            <person name="Nelson D.L."/>
            <person name="Weinstock G.M."/>
            <person name="Sakaki Y."/>
            <person name="Fujiyama A."/>
            <person name="Hattori M."/>
            <person name="Yada T."/>
            <person name="Toyoda A."/>
            <person name="Itoh T."/>
            <person name="Kawagoe C."/>
            <person name="Watanabe H."/>
            <person name="Totoki Y."/>
            <person name="Taylor T."/>
            <person name="Weissenbach J."/>
            <person name="Heilig R."/>
            <person name="Saurin W."/>
            <person name="Artiguenave F."/>
            <person name="Brottier P."/>
            <person name="Bruls T."/>
            <person name="Pelletier E."/>
            <person name="Robert C."/>
            <person name="Wincker P."/>
            <person name="Smith D.R."/>
            <person name="Doucette-Stamm L."/>
            <person name="Rubenfield M."/>
            <person name="Weinstock K."/>
            <person name="Lee H.M."/>
            <person name="Dubois J."/>
            <person name="Rosenthal A."/>
            <person name="Platzer M."/>
            <person name="Nyakatura G."/>
            <person name="Taudien S."/>
            <person name="Rump A."/>
            <person name="Yang H."/>
            <person name="Yu J."/>
            <person name="Wang J."/>
            <person name="Huang G."/>
            <person name="Gu J."/>
            <person name="Hood L."/>
            <person name="Rowen L."/>
            <person name="Madan A."/>
            <person name="Qin S."/>
            <person name="Davis R.W."/>
            <person name="Federspiel N.A."/>
            <person name="Abola A.P."/>
            <person name="Proctor M.J."/>
            <person name="Myers R.M."/>
            <person name="Schmutz J."/>
            <person name="Dickson M."/>
            <person name="Grimwood J."/>
            <person name="Cox D.R."/>
            <person name="Olson M.V."/>
            <person name="Kaul R."/>
            <person name="Raymond C."/>
            <person name="Shimizu N."/>
            <person name="Kawasaki K."/>
            <person name="Minoshima S."/>
            <person name="Evans G.A."/>
            <person name="Athanasiou M."/>
            <person name="Schultz R."/>
            <person name="Roe B.A."/>
            <person name="Chen F."/>
            <person name="Pan H."/>
            <person name="Ramser J."/>
            <person name="Lehrach H."/>
            <person name="Reinhardt R."/>
            <person name="McCombie W.R."/>
            <person name="de la Bastide M."/>
            <person name="Dedhia N."/>
            <person name="Blocker H."/>
            <person name="Hornischer K."/>
            <person name="Nordsiek G."/>
            <person name="Agarwala R."/>
            <person name="Aravind L."/>
            <person name="Bailey J.A."/>
            <person name="Bateman A."/>
            <person name="Batzoglou S."/>
            <person name="Birney E."/>
            <person name="Bork P."/>
            <person name="Brown D.G."/>
            <person name="Burge C.B."/>
            <person name="Cerutti L."/>
            <person name="Chen H.C."/>
            <person name="Church D."/>
            <person name="Clamp M."/>
            <person name="Copley R.R."/>
            <person name="Doerks T."/>
            <person name="Eddy S.R."/>
            <person name="Eichler E.E."/>
            <person name="Furey T.S."/>
            <person name="Galagan J."/>
            <person name="Gilbert J.G."/>
            <person name="Harmon C."/>
            <person name="Hayashizaki Y."/>
            <person name="Haussler D."/>
            <person name="Hermjakob H."/>
            <person name="Hokamp K."/>
            <person name="Jang W."/>
            <person name="Johnson L.S."/>
            <person name="Jones T.A."/>
            <person name="Kasif S."/>
            <person name="Kaspryzk A."/>
            <person name="Kennedy S."/>
            <person name="Kent W.J."/>
            <person name="Kitts P."/>
            <person name="Koonin E.V."/>
            <person name="Korf I."/>
            <person name="Kulp D."/>
            <person name="Lancet D."/>
            <person name="Lowe T.M."/>
            <person name="McLysaght A."/>
            <person name="Mikkelsen T."/>
            <person name="Moran J.V."/>
            <person name="Mulder N."/>
            <person name="Pollara V.J."/>
            <person name="Ponting C.P."/>
            <person name="Schuler G."/>
            <person name="Schultz J."/>
            <person name="Slater G."/>
            <person name="Smit A.F."/>
            <person name="Stupka E."/>
            <person name="Szustakowski J."/>
            <person name="Thierry-Mieg D."/>
            <person name="Thierry-Mieg J."/>
            <person name="Wagner L."/>
            <person name="Wallis J."/>
            <person name="Wheeler R."/>
            <person name="Williams A."/>
            <person name="Wolf Y.I."/>
            <person name="Wolfe K.H."/>
            <person name="Yang S.P."/>
            <person name="Yeh R.F."/>
            <person name="Collins F."/>
            <person name="Guyer M.S."/>
            <person name="Peterson J."/>
            <person name="Felsenfeld A."/>
            <person name="Wetterstrand K.A."/>
            <person name="Patrinos A."/>
            <person name="Morgan M.J."/>
            <person name="de Jong P."/>
            <person name="Catanese J.J."/>
            <person name="Osoegawa K."/>
            <person name="Shizuya H."/>
            <person name="Choi S."/>
            <person name="Chen Y.J."/>
        </authorList>
    </citation>
    <scope>NUCLEOTIDE SEQUENCE [LARGE SCALE GENOMIC DNA]</scope>
</reference>
<dbReference type="Proteomes" id="UP000005640">
    <property type="component" value="Chromosome 7"/>
</dbReference>
<dbReference type="Ensembl" id="ENST00000438346.1">
    <property type="protein sequence ID" value="ENSP00000407352.1"/>
    <property type="gene ID" value="ENSG00000213265.9"/>
</dbReference>
<dbReference type="VEuPathDB" id="HostDB:ENSG00000213265"/>
<feature type="non-terminal residue" evidence="2">
    <location>
        <position position="58"/>
    </location>
</feature>
<keyword evidence="3" id="KW-1185">Reference proteome</keyword>
<dbReference type="MassIVE" id="C9JVS7"/>
<dbReference type="ExpressionAtlas" id="C9JVS7">
    <property type="expression patterns" value="baseline and differential"/>
</dbReference>
<name>C9JVS7_HUMAN</name>
<evidence type="ECO:0000256" key="1">
    <source>
        <dbReference type="SAM" id="MobiDB-lite"/>
    </source>
</evidence>
<dbReference type="OrthoDB" id="9946729at2759"/>